<accession>A0A830EBI2</accession>
<dbReference type="AlphaFoldDB" id="A0A830EBI2"/>
<evidence type="ECO:0000313" key="2">
    <source>
        <dbReference type="EMBL" id="GGJ08953.1"/>
    </source>
</evidence>
<feature type="region of interest" description="Disordered" evidence="1">
    <location>
        <begin position="89"/>
        <end position="120"/>
    </location>
</feature>
<proteinExistence type="predicted"/>
<evidence type="ECO:0000313" key="3">
    <source>
        <dbReference type="Proteomes" id="UP000653099"/>
    </source>
</evidence>
<reference evidence="2" key="1">
    <citation type="journal article" date="2014" name="Int. J. Syst. Evol. Microbiol.">
        <title>Complete genome sequence of Corynebacterium casei LMG S-19264T (=DSM 44701T), isolated from a smear-ripened cheese.</title>
        <authorList>
            <consortium name="US DOE Joint Genome Institute (JGI-PGF)"/>
            <person name="Walter F."/>
            <person name="Albersmeier A."/>
            <person name="Kalinowski J."/>
            <person name="Ruckert C."/>
        </authorList>
    </citation>
    <scope>NUCLEOTIDE SEQUENCE</scope>
    <source>
        <strain evidence="2">JCM 14359</strain>
    </source>
</reference>
<evidence type="ECO:0000256" key="1">
    <source>
        <dbReference type="SAM" id="MobiDB-lite"/>
    </source>
</evidence>
<organism evidence="2 3">
    <name type="scientific">Halobellus salinus</name>
    <dbReference type="NCBI Taxonomy" id="931585"/>
    <lineage>
        <taxon>Archaea</taxon>
        <taxon>Methanobacteriati</taxon>
        <taxon>Methanobacteriota</taxon>
        <taxon>Stenosarchaea group</taxon>
        <taxon>Halobacteria</taxon>
        <taxon>Halobacteriales</taxon>
        <taxon>Haloferacaceae</taxon>
        <taxon>Halobellus</taxon>
    </lineage>
</organism>
<gene>
    <name evidence="2" type="ORF">GCM10008995_18560</name>
</gene>
<comment type="caution">
    <text evidence="2">The sequence shown here is derived from an EMBL/GenBank/DDBJ whole genome shotgun (WGS) entry which is preliminary data.</text>
</comment>
<dbReference type="Proteomes" id="UP000653099">
    <property type="component" value="Unassembled WGS sequence"/>
</dbReference>
<reference evidence="2" key="2">
    <citation type="submission" date="2020-09" db="EMBL/GenBank/DDBJ databases">
        <authorList>
            <person name="Sun Q."/>
            <person name="Ohkuma M."/>
        </authorList>
    </citation>
    <scope>NUCLEOTIDE SEQUENCE</scope>
    <source>
        <strain evidence="2">JCM 14359</strain>
    </source>
</reference>
<dbReference type="RefSeq" id="WP_229663809.1">
    <property type="nucleotide sequence ID" value="NZ_BMOC01000011.1"/>
</dbReference>
<feature type="compositionally biased region" description="Basic and acidic residues" evidence="1">
    <location>
        <begin position="92"/>
        <end position="120"/>
    </location>
</feature>
<sequence>MSRSLPPVARVTPAESVTVVWRQTVCRTAGYFELSGPMQAAIEILMTAAAYEEKIEETDTVGYSRVTYFETPGCRKSSRSYSRQYEKAINATEEKKERGDDLGRPRFGMAHDEERRRQVPGKRWEDVMEIFEMREGGHTYKEITEEVGVRR</sequence>
<protein>
    <submittedName>
        <fullName evidence="2">Uncharacterized protein</fullName>
    </submittedName>
</protein>
<keyword evidence="3" id="KW-1185">Reference proteome</keyword>
<name>A0A830EBI2_9EURY</name>
<dbReference type="EMBL" id="BMOC01000011">
    <property type="protein sequence ID" value="GGJ08953.1"/>
    <property type="molecule type" value="Genomic_DNA"/>
</dbReference>